<keyword evidence="6" id="KW-1185">Reference proteome</keyword>
<evidence type="ECO:0000256" key="4">
    <source>
        <dbReference type="ARBA" id="ARBA00023136"/>
    </source>
</evidence>
<dbReference type="GO" id="GO:0005737">
    <property type="term" value="C:cytoplasm"/>
    <property type="evidence" value="ECO:0007669"/>
    <property type="project" value="UniProtKB-ARBA"/>
</dbReference>
<accession>A0A1M5Z091</accession>
<dbReference type="OrthoDB" id="2314846at2"/>
<proteinExistence type="predicted"/>
<keyword evidence="2" id="KW-0333">Golgi apparatus</keyword>
<dbReference type="GO" id="GO:0070273">
    <property type="term" value="F:phosphatidylinositol-4-phosphate binding"/>
    <property type="evidence" value="ECO:0007669"/>
    <property type="project" value="InterPro"/>
</dbReference>
<dbReference type="GO" id="GO:0012505">
    <property type="term" value="C:endomembrane system"/>
    <property type="evidence" value="ECO:0007669"/>
    <property type="project" value="UniProtKB-ARBA"/>
</dbReference>
<evidence type="ECO:0000256" key="2">
    <source>
        <dbReference type="ARBA" id="ARBA00023034"/>
    </source>
</evidence>
<protein>
    <submittedName>
        <fullName evidence="5">Golgi phosphoprotein 3 (GPP34)</fullName>
    </submittedName>
</protein>
<organism evidence="5 6">
    <name type="scientific">Sporobacter termitidis DSM 10068</name>
    <dbReference type="NCBI Taxonomy" id="1123282"/>
    <lineage>
        <taxon>Bacteria</taxon>
        <taxon>Bacillati</taxon>
        <taxon>Bacillota</taxon>
        <taxon>Clostridia</taxon>
        <taxon>Eubacteriales</taxon>
        <taxon>Oscillospiraceae</taxon>
        <taxon>Sporobacter</taxon>
    </lineage>
</organism>
<dbReference type="Proteomes" id="UP000183995">
    <property type="component" value="Unassembled WGS sequence"/>
</dbReference>
<keyword evidence="3" id="KW-0446">Lipid-binding</keyword>
<evidence type="ECO:0000256" key="3">
    <source>
        <dbReference type="ARBA" id="ARBA00023121"/>
    </source>
</evidence>
<dbReference type="Pfam" id="PF05719">
    <property type="entry name" value="GPP34"/>
    <property type="match status" value="1"/>
</dbReference>
<dbReference type="AlphaFoldDB" id="A0A1M5Z091"/>
<keyword evidence="4" id="KW-0472">Membrane</keyword>
<reference evidence="5 6" key="1">
    <citation type="submission" date="2016-11" db="EMBL/GenBank/DDBJ databases">
        <authorList>
            <person name="Jaros S."/>
            <person name="Januszkiewicz K."/>
            <person name="Wedrychowicz H."/>
        </authorList>
    </citation>
    <scope>NUCLEOTIDE SEQUENCE [LARGE SCALE GENOMIC DNA]</scope>
    <source>
        <strain evidence="5 6">DSM 10068</strain>
    </source>
</reference>
<evidence type="ECO:0000256" key="1">
    <source>
        <dbReference type="ARBA" id="ARBA00004255"/>
    </source>
</evidence>
<gene>
    <name evidence="5" type="ORF">SAMN02745823_03035</name>
</gene>
<dbReference type="InterPro" id="IPR038261">
    <property type="entry name" value="GPP34-like_sf"/>
</dbReference>
<dbReference type="STRING" id="1123282.SAMN02745823_03035"/>
<sequence>MKDLSFTQEYLLCALSPKGAVPAFKSTEVNACLVAGGLLELLYLRVIAIDEKKKITVEKDLGQDGLHLEPLYRTIKTGKVMSVTDVASKYIFGSGKLLGEFVQALARPLTEGGYVSVEAGGLFHNKTLYVPKNDEVLKIIEKVRAELLESGAINDETVVLGAMLQKTGLIMNYFSKYEADRLKARLKEIEKSEAGAFVKSIVDYIDTLIAVLVAVGGSAGA</sequence>
<comment type="subcellular location">
    <subcellularLocation>
        <location evidence="1">Golgi apparatus membrane</location>
        <topology evidence="1">Peripheral membrane protein</topology>
        <orientation evidence="1">Cytoplasmic side</orientation>
    </subcellularLocation>
</comment>
<dbReference type="Gene3D" id="1.10.3630.10">
    <property type="entry name" value="yeast vps74-n-term truncation variant domain like"/>
    <property type="match status" value="1"/>
</dbReference>
<dbReference type="EMBL" id="FQXV01000012">
    <property type="protein sequence ID" value="SHI17676.1"/>
    <property type="molecule type" value="Genomic_DNA"/>
</dbReference>
<evidence type="ECO:0000313" key="5">
    <source>
        <dbReference type="EMBL" id="SHI17676.1"/>
    </source>
</evidence>
<name>A0A1M5Z091_9FIRM</name>
<evidence type="ECO:0000313" key="6">
    <source>
        <dbReference type="Proteomes" id="UP000183995"/>
    </source>
</evidence>
<dbReference type="InterPro" id="IPR008628">
    <property type="entry name" value="GPP34-like"/>
</dbReference>
<dbReference type="RefSeq" id="WP_073080946.1">
    <property type="nucleotide sequence ID" value="NZ_FQXV01000012.1"/>
</dbReference>